<keyword evidence="4" id="KW-0732">Signal</keyword>
<dbReference type="PANTHER" id="PTHR13234:SF8">
    <property type="entry name" value="GAMMA-INTERFERON-INDUCIBLE LYSOSOMAL THIOL REDUCTASE"/>
    <property type="match status" value="1"/>
</dbReference>
<dbReference type="GO" id="GO:0016671">
    <property type="term" value="F:oxidoreductase activity, acting on a sulfur group of donors, disulfide as acceptor"/>
    <property type="evidence" value="ECO:0007669"/>
    <property type="project" value="InterPro"/>
</dbReference>
<keyword evidence="7" id="KW-1185">Reference proteome</keyword>
<reference evidence="6" key="2">
    <citation type="journal article" date="2023" name="IMA Fungus">
        <title>Comparative genomic study of the Penicillium genus elucidates a diverse pangenome and 15 lateral gene transfer events.</title>
        <authorList>
            <person name="Petersen C."/>
            <person name="Sorensen T."/>
            <person name="Nielsen M.R."/>
            <person name="Sondergaard T.E."/>
            <person name="Sorensen J.L."/>
            <person name="Fitzpatrick D.A."/>
            <person name="Frisvad J.C."/>
            <person name="Nielsen K.L."/>
        </authorList>
    </citation>
    <scope>NUCLEOTIDE SEQUENCE</scope>
    <source>
        <strain evidence="6">IBT 21917</strain>
    </source>
</reference>
<dbReference type="AlphaFoldDB" id="A0A9W9I110"/>
<dbReference type="Pfam" id="PF03227">
    <property type="entry name" value="GILT"/>
    <property type="match status" value="1"/>
</dbReference>
<organism evidence="6 7">
    <name type="scientific">Penicillium capsulatum</name>
    <dbReference type="NCBI Taxonomy" id="69766"/>
    <lineage>
        <taxon>Eukaryota</taxon>
        <taxon>Fungi</taxon>
        <taxon>Dikarya</taxon>
        <taxon>Ascomycota</taxon>
        <taxon>Pezizomycotina</taxon>
        <taxon>Eurotiomycetes</taxon>
        <taxon>Eurotiomycetidae</taxon>
        <taxon>Eurotiales</taxon>
        <taxon>Aspergillaceae</taxon>
        <taxon>Penicillium</taxon>
    </lineage>
</organism>
<comment type="subcellular location">
    <subcellularLocation>
        <location evidence="1">Secreted</location>
    </subcellularLocation>
</comment>
<dbReference type="OrthoDB" id="958254at2759"/>
<dbReference type="PANTHER" id="PTHR13234">
    <property type="entry name" value="GAMMA-INTERFERON INDUCIBLE LYSOSOMAL THIOL REDUCTASE GILT"/>
    <property type="match status" value="1"/>
</dbReference>
<reference evidence="6" key="1">
    <citation type="submission" date="2022-11" db="EMBL/GenBank/DDBJ databases">
        <authorList>
            <person name="Petersen C."/>
        </authorList>
    </citation>
    <scope>NUCLEOTIDE SEQUENCE</scope>
    <source>
        <strain evidence="6">IBT 21917</strain>
    </source>
</reference>
<dbReference type="Proteomes" id="UP001146351">
    <property type="component" value="Unassembled WGS sequence"/>
</dbReference>
<dbReference type="EMBL" id="JAPQKO010000004">
    <property type="protein sequence ID" value="KAJ5165915.1"/>
    <property type="molecule type" value="Genomic_DNA"/>
</dbReference>
<evidence type="ECO:0000313" key="6">
    <source>
        <dbReference type="EMBL" id="KAJ5165915.1"/>
    </source>
</evidence>
<evidence type="ECO:0000256" key="5">
    <source>
        <dbReference type="ARBA" id="ARBA00023180"/>
    </source>
</evidence>
<comment type="similarity">
    <text evidence="2">Belongs to the GILT family.</text>
</comment>
<sequence length="307" mass="34122">MEKLPTHMGDGPGGSFQPRWVQPRRCKCKLWRRLLVASCLVIGLYVLTRPLSLGCVWPAHVPSSVANHMPVEYHPRQLKDCPTASTENVPKRIPLEAHIMSKCPDAQECLQDLILPAMEQISDKVDFRLSFIADATQDSSEIECKHGPAECIGDMLMLCAANLPFPPTADESLLPLAYPRTPIIRSLGFSNCLINEFERIPEREFVHQCAMEHGIDFDALNRCASQQSDDPNGGPHGQPPLSGLALLREDALRGQKLGVKISCTVRLDDAVWCVRDNGEWKDCVQDGQGAKPLVLADEVKRLWDGRN</sequence>
<gene>
    <name evidence="6" type="ORF">N7492_006211</name>
</gene>
<comment type="caution">
    <text evidence="6">The sequence shown here is derived from an EMBL/GenBank/DDBJ whole genome shotgun (WGS) entry which is preliminary data.</text>
</comment>
<accession>A0A9W9I110</accession>
<proteinExistence type="inferred from homology"/>
<evidence type="ECO:0000256" key="3">
    <source>
        <dbReference type="ARBA" id="ARBA00022525"/>
    </source>
</evidence>
<name>A0A9W9I110_9EURO</name>
<keyword evidence="5" id="KW-0325">Glycoprotein</keyword>
<keyword evidence="3" id="KW-0964">Secreted</keyword>
<evidence type="ECO:0008006" key="8">
    <source>
        <dbReference type="Google" id="ProtNLM"/>
    </source>
</evidence>
<dbReference type="InterPro" id="IPR004911">
    <property type="entry name" value="Interferon-induced_GILT"/>
</dbReference>
<evidence type="ECO:0000256" key="1">
    <source>
        <dbReference type="ARBA" id="ARBA00004613"/>
    </source>
</evidence>
<evidence type="ECO:0000256" key="2">
    <source>
        <dbReference type="ARBA" id="ARBA00005679"/>
    </source>
</evidence>
<evidence type="ECO:0000313" key="7">
    <source>
        <dbReference type="Proteomes" id="UP001146351"/>
    </source>
</evidence>
<evidence type="ECO:0000256" key="4">
    <source>
        <dbReference type="ARBA" id="ARBA00022729"/>
    </source>
</evidence>
<protein>
    <recommendedName>
        <fullName evidence="8">Gamma interferon inducible lysosomal thiol reductase</fullName>
    </recommendedName>
</protein>
<dbReference type="GO" id="GO:0005576">
    <property type="term" value="C:extracellular region"/>
    <property type="evidence" value="ECO:0007669"/>
    <property type="project" value="UniProtKB-SubCell"/>
</dbReference>